<keyword evidence="1" id="KW-0285">Flavoprotein</keyword>
<feature type="compositionally biased region" description="Polar residues" evidence="4">
    <location>
        <begin position="222"/>
        <end position="231"/>
    </location>
</feature>
<feature type="region of interest" description="Disordered" evidence="4">
    <location>
        <begin position="213"/>
        <end position="236"/>
    </location>
</feature>
<evidence type="ECO:0000313" key="6">
    <source>
        <dbReference type="EMBL" id="KAG0144846.1"/>
    </source>
</evidence>
<evidence type="ECO:0000256" key="4">
    <source>
        <dbReference type="SAM" id="MobiDB-lite"/>
    </source>
</evidence>
<dbReference type="InterPro" id="IPR000700">
    <property type="entry name" value="PAS-assoc_C"/>
</dbReference>
<accession>A0A9P6TA65</accession>
<keyword evidence="7" id="KW-1185">Reference proteome</keyword>
<feature type="domain" description="PAC" evidence="5">
    <location>
        <begin position="155"/>
        <end position="208"/>
    </location>
</feature>
<reference evidence="6" key="1">
    <citation type="submission" date="2013-11" db="EMBL/GenBank/DDBJ databases">
        <title>Genome sequence of the fusiform rust pathogen reveals effectors for host alternation and coevolution with pine.</title>
        <authorList>
            <consortium name="DOE Joint Genome Institute"/>
            <person name="Smith K."/>
            <person name="Pendleton A."/>
            <person name="Kubisiak T."/>
            <person name="Anderson C."/>
            <person name="Salamov A."/>
            <person name="Aerts A."/>
            <person name="Riley R."/>
            <person name="Clum A."/>
            <person name="Lindquist E."/>
            <person name="Ence D."/>
            <person name="Campbell M."/>
            <person name="Kronenberg Z."/>
            <person name="Feau N."/>
            <person name="Dhillon B."/>
            <person name="Hamelin R."/>
            <person name="Burleigh J."/>
            <person name="Smith J."/>
            <person name="Yandell M."/>
            <person name="Nelson C."/>
            <person name="Grigoriev I."/>
            <person name="Davis J."/>
        </authorList>
    </citation>
    <scope>NUCLEOTIDE SEQUENCE</scope>
    <source>
        <strain evidence="6">G11</strain>
    </source>
</reference>
<protein>
    <recommendedName>
        <fullName evidence="5">PAC domain-containing protein</fullName>
    </recommendedName>
</protein>
<evidence type="ECO:0000256" key="1">
    <source>
        <dbReference type="ARBA" id="ARBA00022630"/>
    </source>
</evidence>
<dbReference type="Pfam" id="PF13426">
    <property type="entry name" value="PAS_9"/>
    <property type="match status" value="1"/>
</dbReference>
<dbReference type="AlphaFoldDB" id="A0A9P6TA65"/>
<keyword evidence="3" id="KW-0157">Chromophore</keyword>
<comment type="caution">
    <text evidence="6">The sequence shown here is derived from an EMBL/GenBank/DDBJ whole genome shotgun (WGS) entry which is preliminary data.</text>
</comment>
<evidence type="ECO:0000313" key="7">
    <source>
        <dbReference type="Proteomes" id="UP000886653"/>
    </source>
</evidence>
<name>A0A9P6TA65_9BASI</name>
<dbReference type="OrthoDB" id="447251at2759"/>
<evidence type="ECO:0000256" key="2">
    <source>
        <dbReference type="ARBA" id="ARBA00022643"/>
    </source>
</evidence>
<keyword evidence="2" id="KW-0288">FMN</keyword>
<dbReference type="GO" id="GO:0005634">
    <property type="term" value="C:nucleus"/>
    <property type="evidence" value="ECO:0007669"/>
    <property type="project" value="TreeGrafter"/>
</dbReference>
<dbReference type="PANTHER" id="PTHR47429">
    <property type="entry name" value="PROTEIN TWIN LOV 1"/>
    <property type="match status" value="1"/>
</dbReference>
<dbReference type="PROSITE" id="PS50113">
    <property type="entry name" value="PAC"/>
    <property type="match status" value="1"/>
</dbReference>
<sequence>MDKYVSSICIDNSPQSSHGALSSLRPRTISRLSSKNKVQIASSQRECGPSRNSLLRSLYDEDFRSFIASKLVEMCKLKLGNGISDNDYSGLGDSFVLTNPRFNDNPIVIISPGFAAVTGYASEMIIGRNCRFLQGPGTCPKSIDRMRKALRAGEPCVELVLNYRSDGTPFQCLLSMLPLFDQTGALTYFIGGQVNITGDLEACKDLASFVISRSGSSPSSIKGYTTELSRNSTREPDLQLVNKRQGTHHGSVASSLTPPSSDQSRINMSTNFAEKSPTFKWITSRVRRQKETMNLAFDRSNTRFIADPGPSSTFESNIRMFQSTYSRFILFKKSSRAIVFVTLDALKFLGLPTETYSDVYASPLIHTDFLDLVEASKGNHTTKELRTSLKGVLQSDKAASVECQLIWSYIPYLDERGTLNKRMKITVAHDCFVHVCIYPS</sequence>
<proteinExistence type="predicted"/>
<dbReference type="Gene3D" id="3.30.450.20">
    <property type="entry name" value="PAS domain"/>
    <property type="match status" value="1"/>
</dbReference>
<dbReference type="SUPFAM" id="SSF55785">
    <property type="entry name" value="PYP-like sensor domain (PAS domain)"/>
    <property type="match status" value="1"/>
</dbReference>
<dbReference type="InterPro" id="IPR000014">
    <property type="entry name" value="PAS"/>
</dbReference>
<evidence type="ECO:0000256" key="3">
    <source>
        <dbReference type="ARBA" id="ARBA00022991"/>
    </source>
</evidence>
<dbReference type="Proteomes" id="UP000886653">
    <property type="component" value="Unassembled WGS sequence"/>
</dbReference>
<gene>
    <name evidence="6" type="ORF">CROQUDRAFT_602909</name>
</gene>
<dbReference type="CDD" id="cd00130">
    <property type="entry name" value="PAS"/>
    <property type="match status" value="1"/>
</dbReference>
<dbReference type="InterPro" id="IPR035965">
    <property type="entry name" value="PAS-like_dom_sf"/>
</dbReference>
<dbReference type="EMBL" id="MU167287">
    <property type="protein sequence ID" value="KAG0144846.1"/>
    <property type="molecule type" value="Genomic_DNA"/>
</dbReference>
<organism evidence="6 7">
    <name type="scientific">Cronartium quercuum f. sp. fusiforme G11</name>
    <dbReference type="NCBI Taxonomy" id="708437"/>
    <lineage>
        <taxon>Eukaryota</taxon>
        <taxon>Fungi</taxon>
        <taxon>Dikarya</taxon>
        <taxon>Basidiomycota</taxon>
        <taxon>Pucciniomycotina</taxon>
        <taxon>Pucciniomycetes</taxon>
        <taxon>Pucciniales</taxon>
        <taxon>Coleosporiaceae</taxon>
        <taxon>Cronartium</taxon>
    </lineage>
</organism>
<evidence type="ECO:0000259" key="5">
    <source>
        <dbReference type="PROSITE" id="PS50113"/>
    </source>
</evidence>
<dbReference type="PANTHER" id="PTHR47429:SF2">
    <property type="entry name" value="PROTEIN TWIN LOV 1"/>
    <property type="match status" value="1"/>
</dbReference>
<dbReference type="NCBIfam" id="TIGR00229">
    <property type="entry name" value="sensory_box"/>
    <property type="match status" value="1"/>
</dbReference>